<comment type="similarity">
    <text evidence="1">Belongs to the aldehyde dehydrogenase family.</text>
</comment>
<comment type="caution">
    <text evidence="6">The sequence shown here is derived from an EMBL/GenBank/DDBJ whole genome shotgun (WGS) entry which is preliminary data.</text>
</comment>
<dbReference type="PANTHER" id="PTHR42804:SF1">
    <property type="entry name" value="ALDEHYDE DEHYDROGENASE-RELATED"/>
    <property type="match status" value="1"/>
</dbReference>
<reference evidence="6" key="1">
    <citation type="submission" date="2022-10" db="EMBL/GenBank/DDBJ databases">
        <title>Hoeflea sp. G2-23, isolated from marine algae.</title>
        <authorList>
            <person name="Kristyanto S."/>
            <person name="Kim J.M."/>
            <person name="Jeon C.O."/>
        </authorList>
    </citation>
    <scope>NUCLEOTIDE SEQUENCE</scope>
    <source>
        <strain evidence="6">G2-23</strain>
    </source>
</reference>
<dbReference type="PROSITE" id="PS00070">
    <property type="entry name" value="ALDEHYDE_DEHYDR_CYS"/>
    <property type="match status" value="1"/>
</dbReference>
<evidence type="ECO:0000256" key="3">
    <source>
        <dbReference type="ARBA" id="ARBA00024226"/>
    </source>
</evidence>
<name>A0ABT3ZDC6_9HYPH</name>
<proteinExistence type="inferred from homology"/>
<dbReference type="Proteomes" id="UP001073227">
    <property type="component" value="Unassembled WGS sequence"/>
</dbReference>
<evidence type="ECO:0000259" key="5">
    <source>
        <dbReference type="Pfam" id="PF00171"/>
    </source>
</evidence>
<dbReference type="RefSeq" id="WP_267654727.1">
    <property type="nucleotide sequence ID" value="NZ_JAOVZR010000001.1"/>
</dbReference>
<dbReference type="InterPro" id="IPR016162">
    <property type="entry name" value="Ald_DH_N"/>
</dbReference>
<organism evidence="6 7">
    <name type="scientific">Hoeflea algicola</name>
    <dbReference type="NCBI Taxonomy" id="2983763"/>
    <lineage>
        <taxon>Bacteria</taxon>
        <taxon>Pseudomonadati</taxon>
        <taxon>Pseudomonadota</taxon>
        <taxon>Alphaproteobacteria</taxon>
        <taxon>Hyphomicrobiales</taxon>
        <taxon>Rhizobiaceae</taxon>
        <taxon>Hoeflea</taxon>
    </lineage>
</organism>
<comment type="catalytic activity">
    <reaction evidence="4">
        <text>an aldehyde + NAD(+) + H2O = a carboxylate + NADH + 2 H(+)</text>
        <dbReference type="Rhea" id="RHEA:16185"/>
        <dbReference type="ChEBI" id="CHEBI:15377"/>
        <dbReference type="ChEBI" id="CHEBI:15378"/>
        <dbReference type="ChEBI" id="CHEBI:17478"/>
        <dbReference type="ChEBI" id="CHEBI:29067"/>
        <dbReference type="ChEBI" id="CHEBI:57540"/>
        <dbReference type="ChEBI" id="CHEBI:57945"/>
        <dbReference type="EC" id="1.2.1.3"/>
    </reaction>
</comment>
<dbReference type="InterPro" id="IPR016161">
    <property type="entry name" value="Ald_DH/histidinol_DH"/>
</dbReference>
<gene>
    <name evidence="6" type="ORF">OEG84_16300</name>
</gene>
<evidence type="ECO:0000313" key="6">
    <source>
        <dbReference type="EMBL" id="MCY0149226.1"/>
    </source>
</evidence>
<dbReference type="InterPro" id="IPR016163">
    <property type="entry name" value="Ald_DH_C"/>
</dbReference>
<evidence type="ECO:0000313" key="7">
    <source>
        <dbReference type="Proteomes" id="UP001073227"/>
    </source>
</evidence>
<dbReference type="PANTHER" id="PTHR42804">
    <property type="entry name" value="ALDEHYDE DEHYDROGENASE"/>
    <property type="match status" value="1"/>
</dbReference>
<dbReference type="InterPro" id="IPR015590">
    <property type="entry name" value="Aldehyde_DH_dom"/>
</dbReference>
<dbReference type="EC" id="1.2.1.3" evidence="3"/>
<evidence type="ECO:0000256" key="2">
    <source>
        <dbReference type="ARBA" id="ARBA00023002"/>
    </source>
</evidence>
<dbReference type="Gene3D" id="3.40.605.10">
    <property type="entry name" value="Aldehyde Dehydrogenase, Chain A, domain 1"/>
    <property type="match status" value="1"/>
</dbReference>
<dbReference type="EMBL" id="JAOVZR010000001">
    <property type="protein sequence ID" value="MCY0149226.1"/>
    <property type="molecule type" value="Genomic_DNA"/>
</dbReference>
<dbReference type="Pfam" id="PF00171">
    <property type="entry name" value="Aldedh"/>
    <property type="match status" value="1"/>
</dbReference>
<evidence type="ECO:0000256" key="4">
    <source>
        <dbReference type="ARBA" id="ARBA00049194"/>
    </source>
</evidence>
<keyword evidence="7" id="KW-1185">Reference proteome</keyword>
<feature type="domain" description="Aldehyde dehydrogenase" evidence="5">
    <location>
        <begin position="13"/>
        <end position="473"/>
    </location>
</feature>
<evidence type="ECO:0000256" key="1">
    <source>
        <dbReference type="ARBA" id="ARBA00009986"/>
    </source>
</evidence>
<dbReference type="SUPFAM" id="SSF53720">
    <property type="entry name" value="ALDH-like"/>
    <property type="match status" value="1"/>
</dbReference>
<dbReference type="Gene3D" id="3.40.309.10">
    <property type="entry name" value="Aldehyde Dehydrogenase, Chain A, domain 2"/>
    <property type="match status" value="1"/>
</dbReference>
<accession>A0ABT3ZDC6</accession>
<dbReference type="InterPro" id="IPR016160">
    <property type="entry name" value="Ald_DH_CS_CYS"/>
</dbReference>
<keyword evidence="2" id="KW-0560">Oxidoreductase</keyword>
<protein>
    <recommendedName>
        <fullName evidence="3">aldehyde dehydrogenase (NAD(+))</fullName>
        <ecNumber evidence="3">1.2.1.3</ecNumber>
    </recommendedName>
</protein>
<sequence length="481" mass="51340">MIDKREFYINGAWVSPLAGRDFEVIDPSTEEACATISLGGTEDSNAAVAAAKAAFESWSQTDPETRLGYVKKIRDIYVERAEDMAQAISLEMGAPIDMARSSQVTAGTWHIDNFITAFKDFKFLRPLGDHAPNDRIAMEAIGVVGLITPWNWPMNQVTLKAIPALLAGCTMVLKPSEIAPLSSIVFAEIIDAAGVPAGVFNMVNGDGLGVGTDLSTHADVEMISFTGSARAGAAISKAAADTFKRVCLELGGKGANVIFADADDKAVTRGVRHCFNNTGQSCNAPTRMLVERSVYDQAIEKAIEVAAKTKVATAHQPGNHIGPVVSAAQYEKIQGYIQKGIDEGARLVAGGVGRPEGLNRGYFVRPTIFADVSNDMTIAREEIFGPVLSIIPFDSEEQAVEIANDTPYGLTNYVQSQDGTKRNRMARRLRSGMVEMNGQSRGAGAPFGGVKASGRAREGGVWGLDEFLEAKAISGWDSAAE</sequence>
<dbReference type="CDD" id="cd07138">
    <property type="entry name" value="ALDH_CddD_SSP0762"/>
    <property type="match status" value="1"/>
</dbReference>